<accession>A0A4Y4B8Y0</accession>
<protein>
    <submittedName>
        <fullName evidence="1">Uncharacterized protein</fullName>
    </submittedName>
</protein>
<sequence length="205" mass="22229">MAVELQYDFTIDGRRWVPIPFCFPWSEFATAQEWASLLASDLLAGTGAESTAELLTEQALALQAAPTPIPGGAHERFWRTEYVGGYPIVIHLYIGETSATTAEDLLQYARLGIGGFVQTWSILEGTAFDVAVNVAVSAVITDVTREGSPDMTVGAVRSIGVRDGLVFLLDFLDEDPIRLEAVQPEVEEIFRSFRFRAAPSSAAGA</sequence>
<dbReference type="RefSeq" id="WP_141386564.1">
    <property type="nucleotide sequence ID" value="NZ_BJNQ01000009.1"/>
</dbReference>
<reference evidence="1 2" key="1">
    <citation type="submission" date="2019-06" db="EMBL/GenBank/DDBJ databases">
        <title>Whole genome shotgun sequence of Microbacterium liquefaciens NBRC 15037.</title>
        <authorList>
            <person name="Hosoyama A."/>
            <person name="Uohara A."/>
            <person name="Ohji S."/>
            <person name="Ichikawa N."/>
        </authorList>
    </citation>
    <scope>NUCLEOTIDE SEQUENCE [LARGE SCALE GENOMIC DNA]</scope>
    <source>
        <strain evidence="1 2">NBRC 15037</strain>
    </source>
</reference>
<gene>
    <name evidence="1" type="ORF">MLI01_16290</name>
</gene>
<dbReference type="Proteomes" id="UP000317410">
    <property type="component" value="Unassembled WGS sequence"/>
</dbReference>
<name>A0A4Y4B8Y0_MICMQ</name>
<evidence type="ECO:0000313" key="1">
    <source>
        <dbReference type="EMBL" id="GEC75484.1"/>
    </source>
</evidence>
<organism evidence="1 2">
    <name type="scientific">Microbacterium maritypicum</name>
    <name type="common">Microbacterium liquefaciens</name>
    <dbReference type="NCBI Taxonomy" id="33918"/>
    <lineage>
        <taxon>Bacteria</taxon>
        <taxon>Bacillati</taxon>
        <taxon>Actinomycetota</taxon>
        <taxon>Actinomycetes</taxon>
        <taxon>Micrococcales</taxon>
        <taxon>Microbacteriaceae</taxon>
        <taxon>Microbacterium</taxon>
    </lineage>
</organism>
<comment type="caution">
    <text evidence="1">The sequence shown here is derived from an EMBL/GenBank/DDBJ whole genome shotgun (WGS) entry which is preliminary data.</text>
</comment>
<proteinExistence type="predicted"/>
<evidence type="ECO:0000313" key="2">
    <source>
        <dbReference type="Proteomes" id="UP000317410"/>
    </source>
</evidence>
<dbReference type="EMBL" id="BJNQ01000009">
    <property type="protein sequence ID" value="GEC75484.1"/>
    <property type="molecule type" value="Genomic_DNA"/>
</dbReference>
<dbReference type="AlphaFoldDB" id="A0A4Y4B8Y0"/>